<accession>A0A516SGH8</accession>
<evidence type="ECO:0000313" key="4">
    <source>
        <dbReference type="Proteomes" id="UP000317550"/>
    </source>
</evidence>
<feature type="transmembrane region" description="Helical" evidence="1">
    <location>
        <begin position="324"/>
        <end position="342"/>
    </location>
</feature>
<dbReference type="InterPro" id="IPR050879">
    <property type="entry name" value="Acyltransferase_3"/>
</dbReference>
<dbReference type="EMBL" id="CP041730">
    <property type="protein sequence ID" value="QDQ27263.1"/>
    <property type="molecule type" value="Genomic_DNA"/>
</dbReference>
<name>A0A516SGH8_9NEIS</name>
<keyword evidence="3" id="KW-0808">Transferase</keyword>
<feature type="transmembrane region" description="Helical" evidence="1">
    <location>
        <begin position="86"/>
        <end position="105"/>
    </location>
</feature>
<gene>
    <name evidence="3" type="ORF">FNU76_13315</name>
</gene>
<dbReference type="InterPro" id="IPR002656">
    <property type="entry name" value="Acyl_transf_3_dom"/>
</dbReference>
<reference evidence="4" key="1">
    <citation type="submission" date="2019-07" db="EMBL/GenBank/DDBJ databases">
        <title>Chitinimonas sp. nov., isolated from Ny-Alesund, arctica soil.</title>
        <authorList>
            <person name="Xu Q."/>
            <person name="Peng F."/>
        </authorList>
    </citation>
    <scope>NUCLEOTIDE SEQUENCE [LARGE SCALE GENOMIC DNA]</scope>
    <source>
        <strain evidence="4">R3-44</strain>
    </source>
</reference>
<dbReference type="Pfam" id="PF01757">
    <property type="entry name" value="Acyl_transf_3"/>
    <property type="match status" value="1"/>
</dbReference>
<keyword evidence="1" id="KW-1133">Transmembrane helix</keyword>
<keyword evidence="1" id="KW-0812">Transmembrane</keyword>
<dbReference type="PANTHER" id="PTHR23028">
    <property type="entry name" value="ACETYLTRANSFERASE"/>
    <property type="match status" value="1"/>
</dbReference>
<feature type="transmembrane region" description="Helical" evidence="1">
    <location>
        <begin position="228"/>
        <end position="247"/>
    </location>
</feature>
<evidence type="ECO:0000313" key="3">
    <source>
        <dbReference type="EMBL" id="QDQ27263.1"/>
    </source>
</evidence>
<proteinExistence type="predicted"/>
<feature type="transmembrane region" description="Helical" evidence="1">
    <location>
        <begin position="139"/>
        <end position="158"/>
    </location>
</feature>
<feature type="transmembrane region" description="Helical" evidence="1">
    <location>
        <begin position="259"/>
        <end position="279"/>
    </location>
</feature>
<dbReference type="KEGG" id="cari:FNU76_13315"/>
<feature type="transmembrane region" description="Helical" evidence="1">
    <location>
        <begin position="299"/>
        <end position="318"/>
    </location>
</feature>
<sequence length="352" mass="40426">MRFDNLNLLRAFAALAVVVYHVIEKTQWTAFPIEGPLLTFRIGWVGVDLFFIISGFVIAYSALLLYRKQPTEFAGSYWRRRLTRILPLYLLTMVLWIVLAWPDFFKQPASIWAWHLFTHLAFIHSFWTDTHGSIDGANWSLALEMQFYLAVALLIRWIDRTPGWRIWLYCTLIAWAWRACMLVLYGNGEVFPLFAHVTQLPGTLDEFGAGIFLAKWVLEKRARNPWQGLLWAAAACVVGYYCMGHLWSQDYWVAPHMVVLWRTSLAVFLVCVLAAAIELPQLVSGKWLQPVNYLGEISYGIYLWHLFAIGFATSITGIAPAQVLIVTLALTLLAAACSWHYFEKPLMNTVKR</sequence>
<dbReference type="OrthoDB" id="3404679at2"/>
<feature type="transmembrane region" description="Helical" evidence="1">
    <location>
        <begin position="164"/>
        <end position="185"/>
    </location>
</feature>
<dbReference type="GO" id="GO:0016020">
    <property type="term" value="C:membrane"/>
    <property type="evidence" value="ECO:0007669"/>
    <property type="project" value="TreeGrafter"/>
</dbReference>
<protein>
    <submittedName>
        <fullName evidence="3">Acyltransferase</fullName>
    </submittedName>
</protein>
<dbReference type="AlphaFoldDB" id="A0A516SGH8"/>
<dbReference type="GO" id="GO:0000271">
    <property type="term" value="P:polysaccharide biosynthetic process"/>
    <property type="evidence" value="ECO:0007669"/>
    <property type="project" value="TreeGrafter"/>
</dbReference>
<dbReference type="GO" id="GO:0016747">
    <property type="term" value="F:acyltransferase activity, transferring groups other than amino-acyl groups"/>
    <property type="evidence" value="ECO:0007669"/>
    <property type="project" value="InterPro"/>
</dbReference>
<feature type="transmembrane region" description="Helical" evidence="1">
    <location>
        <begin position="7"/>
        <end position="23"/>
    </location>
</feature>
<feature type="transmembrane region" description="Helical" evidence="1">
    <location>
        <begin position="43"/>
        <end position="66"/>
    </location>
</feature>
<organism evidence="3 4">
    <name type="scientific">Chitinimonas arctica</name>
    <dbReference type="NCBI Taxonomy" id="2594795"/>
    <lineage>
        <taxon>Bacteria</taxon>
        <taxon>Pseudomonadati</taxon>
        <taxon>Pseudomonadota</taxon>
        <taxon>Betaproteobacteria</taxon>
        <taxon>Neisseriales</taxon>
        <taxon>Chitinibacteraceae</taxon>
        <taxon>Chitinimonas</taxon>
    </lineage>
</organism>
<keyword evidence="3" id="KW-0012">Acyltransferase</keyword>
<evidence type="ECO:0000256" key="1">
    <source>
        <dbReference type="SAM" id="Phobius"/>
    </source>
</evidence>
<dbReference type="RefSeq" id="WP_144278656.1">
    <property type="nucleotide sequence ID" value="NZ_CP041730.1"/>
</dbReference>
<feature type="domain" description="Acyltransferase 3" evidence="2">
    <location>
        <begin position="4"/>
        <end position="337"/>
    </location>
</feature>
<keyword evidence="1" id="KW-0472">Membrane</keyword>
<evidence type="ECO:0000259" key="2">
    <source>
        <dbReference type="Pfam" id="PF01757"/>
    </source>
</evidence>
<dbReference type="Proteomes" id="UP000317550">
    <property type="component" value="Chromosome"/>
</dbReference>
<keyword evidence="4" id="KW-1185">Reference proteome</keyword>
<dbReference type="PANTHER" id="PTHR23028:SF53">
    <property type="entry name" value="ACYL_TRANSF_3 DOMAIN-CONTAINING PROTEIN"/>
    <property type="match status" value="1"/>
</dbReference>